<feature type="compositionally biased region" description="Basic and acidic residues" evidence="2">
    <location>
        <begin position="916"/>
        <end position="925"/>
    </location>
</feature>
<dbReference type="InterPro" id="IPR016181">
    <property type="entry name" value="Acyl_CoA_acyltransferase"/>
</dbReference>
<proteinExistence type="predicted"/>
<dbReference type="InterPro" id="IPR036427">
    <property type="entry name" value="Bromodomain-like_sf"/>
</dbReference>
<dbReference type="GO" id="GO:0005929">
    <property type="term" value="C:cilium"/>
    <property type="evidence" value="ECO:0007669"/>
    <property type="project" value="GOC"/>
</dbReference>
<dbReference type="SUPFAM" id="SSF47370">
    <property type="entry name" value="Bromodomain"/>
    <property type="match status" value="1"/>
</dbReference>
<dbReference type="InterPro" id="IPR001487">
    <property type="entry name" value="Bromodomain"/>
</dbReference>
<keyword evidence="5" id="KW-1185">Reference proteome</keyword>
<feature type="compositionally biased region" description="Acidic residues" evidence="2">
    <location>
        <begin position="1256"/>
        <end position="1288"/>
    </location>
</feature>
<dbReference type="GO" id="GO:0042073">
    <property type="term" value="P:intraciliary transport"/>
    <property type="evidence" value="ECO:0007669"/>
    <property type="project" value="InterPro"/>
</dbReference>
<feature type="domain" description="Bromo" evidence="3">
    <location>
        <begin position="210"/>
        <end position="320"/>
    </location>
</feature>
<dbReference type="PANTHER" id="PTHR16022:SF0">
    <property type="entry name" value="CYTOPLASMIC DYNEIN 2 INTERMEDIATE CHAIN 1"/>
    <property type="match status" value="1"/>
</dbReference>
<dbReference type="Proteomes" id="UP001165160">
    <property type="component" value="Unassembled WGS sequence"/>
</dbReference>
<feature type="compositionally biased region" description="Low complexity" evidence="2">
    <location>
        <begin position="12"/>
        <end position="25"/>
    </location>
</feature>
<dbReference type="CDD" id="cd04369">
    <property type="entry name" value="Bromodomain"/>
    <property type="match status" value="1"/>
</dbReference>
<evidence type="ECO:0000259" key="3">
    <source>
        <dbReference type="SMART" id="SM00297"/>
    </source>
</evidence>
<evidence type="ECO:0000313" key="4">
    <source>
        <dbReference type="EMBL" id="GMI14906.1"/>
    </source>
</evidence>
<feature type="compositionally biased region" description="Basic and acidic residues" evidence="2">
    <location>
        <begin position="1289"/>
        <end position="1319"/>
    </location>
</feature>
<feature type="compositionally biased region" description="Polar residues" evidence="2">
    <location>
        <begin position="336"/>
        <end position="345"/>
    </location>
</feature>
<feature type="compositionally biased region" description="Basic and acidic residues" evidence="2">
    <location>
        <begin position="688"/>
        <end position="698"/>
    </location>
</feature>
<dbReference type="SUPFAM" id="SSF55729">
    <property type="entry name" value="Acyl-CoA N-acyltransferases (Nat)"/>
    <property type="match status" value="1"/>
</dbReference>
<dbReference type="GO" id="GO:0045503">
    <property type="term" value="F:dynein light chain binding"/>
    <property type="evidence" value="ECO:0007669"/>
    <property type="project" value="InterPro"/>
</dbReference>
<comment type="caution">
    <text evidence="4">The sequence shown here is derived from an EMBL/GenBank/DDBJ whole genome shotgun (WGS) entry which is preliminary data.</text>
</comment>
<dbReference type="Gene3D" id="1.20.920.10">
    <property type="entry name" value="Bromodomain-like"/>
    <property type="match status" value="1"/>
</dbReference>
<feature type="region of interest" description="Disordered" evidence="2">
    <location>
        <begin position="1246"/>
        <end position="1462"/>
    </location>
</feature>
<dbReference type="PANTHER" id="PTHR16022">
    <property type="entry name" value="WD REPEAT DOMAIN 60"/>
    <property type="match status" value="1"/>
</dbReference>
<feature type="compositionally biased region" description="Low complexity" evidence="2">
    <location>
        <begin position="128"/>
        <end position="139"/>
    </location>
</feature>
<feature type="region of interest" description="Disordered" evidence="2">
    <location>
        <begin position="1181"/>
        <end position="1200"/>
    </location>
</feature>
<dbReference type="GO" id="GO:0005868">
    <property type="term" value="C:cytoplasmic dynein complex"/>
    <property type="evidence" value="ECO:0007669"/>
    <property type="project" value="InterPro"/>
</dbReference>
<reference evidence="5" key="1">
    <citation type="journal article" date="2023" name="Commun. Biol.">
        <title>Genome analysis of Parmales, the sister group of diatoms, reveals the evolutionary specialization of diatoms from phago-mixotrophs to photoautotrophs.</title>
        <authorList>
            <person name="Ban H."/>
            <person name="Sato S."/>
            <person name="Yoshikawa S."/>
            <person name="Yamada K."/>
            <person name="Nakamura Y."/>
            <person name="Ichinomiya M."/>
            <person name="Sato N."/>
            <person name="Blanc-Mathieu R."/>
            <person name="Endo H."/>
            <person name="Kuwata A."/>
            <person name="Ogata H."/>
        </authorList>
    </citation>
    <scope>NUCLEOTIDE SEQUENCE [LARGE SCALE GENOMIC DNA]</scope>
    <source>
        <strain evidence="5">NIES 3699</strain>
    </source>
</reference>
<evidence type="ECO:0000256" key="2">
    <source>
        <dbReference type="SAM" id="MobiDB-lite"/>
    </source>
</evidence>
<feature type="compositionally biased region" description="Basic residues" evidence="2">
    <location>
        <begin position="1451"/>
        <end position="1462"/>
    </location>
</feature>
<feature type="compositionally biased region" description="Polar residues" evidence="2">
    <location>
        <begin position="1434"/>
        <end position="1450"/>
    </location>
</feature>
<dbReference type="GO" id="GO:0045504">
    <property type="term" value="F:dynein heavy chain binding"/>
    <property type="evidence" value="ECO:0007669"/>
    <property type="project" value="InterPro"/>
</dbReference>
<sequence>MAGGSKKANGHSNGKAGGSSKTKAPSSKKKNSPKNKITNWLVSSASGGKKRSNGSSDAKESGASKDDVRVSPRRQLLKEEEEEGGGGKQEKEGASSSDAASSSEEEEEYPPGSRVSPRRKGLGPSTPPKAASKPNSKSPSKPKPNPKPNKPNLSKSTSEPTPSTTLALPPPRRAASIASSIAITSALTNGSAHNKQTKLENNTNHQGSTLSPAQVMLLDLLRRVRRKGDMYGFFAKPVDPLLDDCEDYHDVVSESEAMDLSTLEKLIRAGKCNDLNTFEKFIRKIVENAKAYNADPEHTVHIEAKVLEENAMPMIEAMRWKFNKRGAGGYEDEVSETQTSGSSQKVSKREKKRVSYDESDSRFWDSMGEKMSPNAKIRKKNAQIANPGSKINSGKINSPLVVPTSVREYKYTDRDSEIPGAAIPQCDRHLKNSQIDYCHDRSKWIGWVEDMVTVCNEAARRRTLITTSGRALRYDKPLSDDYIKERLELDDPLFGFTVRDKPSKEMQGFIVTTNFTVWRESFRFDTNIPQAGITQADRKEHLCDDGTLTDELSEVRRSGDKKGSGIVFERVAEIGLLGGLGCGAALVEKAISHLESTKKYDYLVLQATKMAIPFYERCGFIRIGAVAKFNDNPNMPYVSYRHWSDIVAGTAVEASYMMGMRLGEKKKENEQNMKKQAKQKQPTVKLTPKTEKRKELEKQVADREKALEIAKSLILQAIDTNVDEDGGGSAFKELVALAKQQASEGEDWPMERALDKAYTIFKSSVVETVMEAKDLLRESVGLDVVHALVPRTKNFNVMVRVDDEVKNLEPSLTDFTAGPNPDTPPTPPPNIMQDLDMEADHSTDPPAPAKPIFYPKANALTAQVPSNTMIFGMPPAETLRRPGIVHQRVEEWLGWQEGPFLRDMRVRVKAGGAELGARKEAESPRKGRNPHTAGGKHLNGYRLRFDTVDAMRRITKNTVLPRGRVVTVEDRVPINHAVAISLHSLLEKVELQSGNNIMYRFEGFHGWLEGVIERPCKKGEAPAGAVVEESFIVKFDDGRRLAVVLSDVGGNRGVGRTWCTFNEWAGFSVLPLDILDACLLGQEAHFDSLVGGHSVGTVSDRIGGGLDGQIMWVVETDLTDKASRARTTDPKNVLTQHFTTAELKHFIRVDDLGTAQQRSVLDRQKYKDFELTSHQKIMFGVGEDEGEGEEEDRKARRKRLREESEDRIVVEVSTDFFLYGRERTNADRKRALQRFKEIESKGAAVVMEGGASIEQGESDDNDDIEGEEEEEEEEEGSEVEEMDIVEEKEDNHEVRPAKKAKVETVEKAKVTKVATPEKKSQKKRAATPEKRSHKKKEPEPAKKAATPEKRSHKKKEPESVKKVATPEKRSHKKKEPEPAKKAATPEKRSHKKKEPESVKKAATPEKRSHKKKEPESVKKSHKKKEPEPQVAVETRTQPNRNGKSNGSATVQKKKTVSGKRKR</sequence>
<dbReference type="Pfam" id="PF00439">
    <property type="entry name" value="Bromodomain"/>
    <property type="match status" value="1"/>
</dbReference>
<keyword evidence="1" id="KW-0103">Bromodomain</keyword>
<feature type="region of interest" description="Disordered" evidence="2">
    <location>
        <begin position="1"/>
        <end position="171"/>
    </location>
</feature>
<dbReference type="InterPro" id="IPR042505">
    <property type="entry name" value="DYNC2I1"/>
</dbReference>
<name>A0A9W7FMZ1_9STRA</name>
<dbReference type="Gene3D" id="3.40.630.30">
    <property type="match status" value="1"/>
</dbReference>
<feature type="compositionally biased region" description="Polar residues" evidence="2">
    <location>
        <begin position="37"/>
        <end position="46"/>
    </location>
</feature>
<protein>
    <recommendedName>
        <fullName evidence="3">Bromo domain-containing protein</fullName>
    </recommendedName>
</protein>
<accession>A0A9W7FMZ1</accession>
<evidence type="ECO:0000313" key="5">
    <source>
        <dbReference type="Proteomes" id="UP001165160"/>
    </source>
</evidence>
<feature type="region of interest" description="Disordered" evidence="2">
    <location>
        <begin position="331"/>
        <end position="353"/>
    </location>
</feature>
<feature type="compositionally biased region" description="Low complexity" evidence="2">
    <location>
        <begin position="150"/>
        <end position="171"/>
    </location>
</feature>
<feature type="region of interest" description="Disordered" evidence="2">
    <location>
        <begin position="668"/>
        <end position="698"/>
    </location>
</feature>
<feature type="compositionally biased region" description="Basic and acidic residues" evidence="2">
    <location>
        <begin position="57"/>
        <end position="70"/>
    </location>
</feature>
<organism evidence="4 5">
    <name type="scientific">Triparma verrucosa</name>
    <dbReference type="NCBI Taxonomy" id="1606542"/>
    <lineage>
        <taxon>Eukaryota</taxon>
        <taxon>Sar</taxon>
        <taxon>Stramenopiles</taxon>
        <taxon>Ochrophyta</taxon>
        <taxon>Bolidophyceae</taxon>
        <taxon>Parmales</taxon>
        <taxon>Triparmaceae</taxon>
        <taxon>Triparma</taxon>
    </lineage>
</organism>
<dbReference type="EMBL" id="BRXX01000508">
    <property type="protein sequence ID" value="GMI14906.1"/>
    <property type="molecule type" value="Genomic_DNA"/>
</dbReference>
<feature type="region of interest" description="Disordered" evidence="2">
    <location>
        <begin position="915"/>
        <end position="938"/>
    </location>
</feature>
<gene>
    <name evidence="4" type="ORF">TrVE_jg6042</name>
</gene>
<evidence type="ECO:0000256" key="1">
    <source>
        <dbReference type="ARBA" id="ARBA00023117"/>
    </source>
</evidence>
<dbReference type="SMART" id="SM00297">
    <property type="entry name" value="BROMO"/>
    <property type="match status" value="1"/>
</dbReference>
<feature type="compositionally biased region" description="Basic and acidic residues" evidence="2">
    <location>
        <begin position="1326"/>
        <end position="1418"/>
    </location>
</feature>